<dbReference type="EMBL" id="LR796255">
    <property type="protein sequence ID" value="CAB4131882.1"/>
    <property type="molecule type" value="Genomic_DNA"/>
</dbReference>
<evidence type="ECO:0000313" key="1">
    <source>
        <dbReference type="EMBL" id="CAB4131882.1"/>
    </source>
</evidence>
<name>A0A6J5LE67_9CAUD</name>
<accession>A0A6J5LE67</accession>
<organism evidence="1">
    <name type="scientific">uncultured Caudovirales phage</name>
    <dbReference type="NCBI Taxonomy" id="2100421"/>
    <lineage>
        <taxon>Viruses</taxon>
        <taxon>Duplodnaviria</taxon>
        <taxon>Heunggongvirae</taxon>
        <taxon>Uroviricota</taxon>
        <taxon>Caudoviricetes</taxon>
        <taxon>Peduoviridae</taxon>
        <taxon>Maltschvirus</taxon>
        <taxon>Maltschvirus maltsch</taxon>
    </lineage>
</organism>
<gene>
    <name evidence="1" type="ORF">UFOVP137_13</name>
</gene>
<reference evidence="1" key="1">
    <citation type="submission" date="2020-04" db="EMBL/GenBank/DDBJ databases">
        <authorList>
            <person name="Chiriac C."/>
            <person name="Salcher M."/>
            <person name="Ghai R."/>
            <person name="Kavagutti S V."/>
        </authorList>
    </citation>
    <scope>NUCLEOTIDE SEQUENCE</scope>
</reference>
<protein>
    <submittedName>
        <fullName evidence="1">Uncharacterized protein</fullName>
    </submittedName>
</protein>
<sequence length="240" mass="24413">MTKSVELAQFAGIILADDTSVTFTPTGMRIKGDFSNGTLANRMLFQNSAANSQTSIGVIPSGTATNTSLILFAGSAPDNSTIGFVQQTESIFAVSSSKSGTGAYTPMAFYTGGSERVRLDVNGNLLMTNPAGLGYGSGSGGTVTQTTSKATAVTLNKPAGQITMNAAALAAGVEIGFTLNNTLLAQTDLLLVQINNSGNYQVRATDQAAGSAVIRVKNLTAGSLSDSPLINFAIIKGAAA</sequence>
<proteinExistence type="predicted"/>